<sequence length="129" mass="14432">MSSQPNVMIDTLVDSIKESLSDANMLGFESFAEQTMEFFRAIDWMGFAALTQPLNSFAMKNWETFSTESYFDASGVFAVCVYALPLICNGCLALVYILKATASLLIQTKRAQLESKMRQSSKSKNKKQN</sequence>
<protein>
    <recommendedName>
        <fullName evidence="4">Transmembrane protein 18</fullName>
    </recommendedName>
</protein>
<dbReference type="Proteomes" id="UP001473302">
    <property type="component" value="Unassembled WGS sequence"/>
</dbReference>
<evidence type="ECO:0008006" key="4">
    <source>
        <dbReference type="Google" id="ProtNLM"/>
    </source>
</evidence>
<dbReference type="InterPro" id="IPR026721">
    <property type="entry name" value="TMEM18"/>
</dbReference>
<evidence type="ECO:0000313" key="3">
    <source>
        <dbReference type="Proteomes" id="UP001473302"/>
    </source>
</evidence>
<dbReference type="EMBL" id="BAABUK010000019">
    <property type="protein sequence ID" value="GAA5813954.1"/>
    <property type="molecule type" value="Genomic_DNA"/>
</dbReference>
<keyword evidence="1" id="KW-1133">Transmembrane helix</keyword>
<keyword evidence="1" id="KW-0812">Transmembrane</keyword>
<keyword evidence="3" id="KW-1185">Reference proteome</keyword>
<organism evidence="2 3">
    <name type="scientific">Mucor flavus</name>
    <dbReference type="NCBI Taxonomy" id="439312"/>
    <lineage>
        <taxon>Eukaryota</taxon>
        <taxon>Fungi</taxon>
        <taxon>Fungi incertae sedis</taxon>
        <taxon>Mucoromycota</taxon>
        <taxon>Mucoromycotina</taxon>
        <taxon>Mucoromycetes</taxon>
        <taxon>Mucorales</taxon>
        <taxon>Mucorineae</taxon>
        <taxon>Mucoraceae</taxon>
        <taxon>Mucor</taxon>
    </lineage>
</organism>
<proteinExistence type="predicted"/>
<keyword evidence="1" id="KW-0472">Membrane</keyword>
<dbReference type="Pfam" id="PF14770">
    <property type="entry name" value="TMEM18"/>
    <property type="match status" value="1"/>
</dbReference>
<feature type="transmembrane region" description="Helical" evidence="1">
    <location>
        <begin position="76"/>
        <end position="98"/>
    </location>
</feature>
<accession>A0ABP9Z4B4</accession>
<evidence type="ECO:0000256" key="1">
    <source>
        <dbReference type="SAM" id="Phobius"/>
    </source>
</evidence>
<comment type="caution">
    <text evidence="2">The sequence shown here is derived from an EMBL/GenBank/DDBJ whole genome shotgun (WGS) entry which is preliminary data.</text>
</comment>
<evidence type="ECO:0000313" key="2">
    <source>
        <dbReference type="EMBL" id="GAA5813954.1"/>
    </source>
</evidence>
<gene>
    <name evidence="2" type="ORF">MFLAVUS_007444</name>
</gene>
<name>A0ABP9Z4B4_9FUNG</name>
<reference evidence="2 3" key="1">
    <citation type="submission" date="2024-04" db="EMBL/GenBank/DDBJ databases">
        <title>genome sequences of Mucor flavus KT1a and Helicostylum pulchrum KT1b strains isolated from the surface of a dry-aged beef.</title>
        <authorList>
            <person name="Toyotome T."/>
            <person name="Hosono M."/>
            <person name="Torimaru M."/>
            <person name="Fukuda K."/>
            <person name="Mikami N."/>
        </authorList>
    </citation>
    <scope>NUCLEOTIDE SEQUENCE [LARGE SCALE GENOMIC DNA]</scope>
    <source>
        <strain evidence="2 3">KT1a</strain>
    </source>
</reference>